<dbReference type="RefSeq" id="WP_007289519.1">
    <property type="nucleotide sequence ID" value="NZ_AAWL01000009.1"/>
</dbReference>
<organism evidence="1 2">
    <name type="scientific">Thermosinus carboxydivorans Nor1</name>
    <dbReference type="NCBI Taxonomy" id="401526"/>
    <lineage>
        <taxon>Bacteria</taxon>
        <taxon>Bacillati</taxon>
        <taxon>Bacillota</taxon>
        <taxon>Negativicutes</taxon>
        <taxon>Selenomonadales</taxon>
        <taxon>Sporomusaceae</taxon>
        <taxon>Thermosinus</taxon>
    </lineage>
</organism>
<accession>A1HR34</accession>
<reference evidence="1 2" key="1">
    <citation type="submission" date="2007-01" db="EMBL/GenBank/DDBJ databases">
        <title>Annotation of the draft genome assembly of Thermosinus carboxydivorans Nor1.</title>
        <authorList>
            <consortium name="US DOE Joint Genome Institute (JGI-ORNL)"/>
            <person name="Larimer F."/>
            <person name="Land M."/>
            <person name="Hauser L."/>
        </authorList>
    </citation>
    <scope>NUCLEOTIDE SEQUENCE [LARGE SCALE GENOMIC DNA]</scope>
    <source>
        <strain evidence="1 2">Nor1</strain>
    </source>
</reference>
<comment type="caution">
    <text evidence="1">The sequence shown here is derived from an EMBL/GenBank/DDBJ whole genome shotgun (WGS) entry which is preliminary data.</text>
</comment>
<evidence type="ECO:0000313" key="1">
    <source>
        <dbReference type="EMBL" id="EAX47569.1"/>
    </source>
</evidence>
<dbReference type="Proteomes" id="UP000005139">
    <property type="component" value="Unassembled WGS sequence"/>
</dbReference>
<gene>
    <name evidence="1" type="ORF">TcarDRAFT_1304</name>
</gene>
<dbReference type="AlphaFoldDB" id="A1HR34"/>
<sequence>MYLSTNKAPLTCKYHTRLIIAMALEQRGYNDAKTRYIEHLKNFSVDELADVERTFAKIGTLHGLGVARFARELARAKGGQGVCQSA</sequence>
<dbReference type="EMBL" id="AAWL01000009">
    <property type="protein sequence ID" value="EAX47569.1"/>
    <property type="molecule type" value="Genomic_DNA"/>
</dbReference>
<protein>
    <submittedName>
        <fullName evidence="1">Uncharacterized protein</fullName>
    </submittedName>
</protein>
<evidence type="ECO:0000313" key="2">
    <source>
        <dbReference type="Proteomes" id="UP000005139"/>
    </source>
</evidence>
<keyword evidence="2" id="KW-1185">Reference proteome</keyword>
<proteinExistence type="predicted"/>
<reference evidence="1 2" key="2">
    <citation type="submission" date="2007-01" db="EMBL/GenBank/DDBJ databases">
        <title>Sequencing of the draft genome and assembly of Thermosinus carboxydivorans Nor1.</title>
        <authorList>
            <consortium name="US DOE Joint Genome Institute (JGI-PGF)"/>
            <person name="Copeland A."/>
            <person name="Lucas S."/>
            <person name="Lapidus A."/>
            <person name="Barry K."/>
            <person name="Glavina del Rio T."/>
            <person name="Dalin E."/>
            <person name="Tice H."/>
            <person name="Bruce D."/>
            <person name="Pitluck S."/>
            <person name="Richardson P."/>
        </authorList>
    </citation>
    <scope>NUCLEOTIDE SEQUENCE [LARGE SCALE GENOMIC DNA]</scope>
    <source>
        <strain evidence="1 2">Nor1</strain>
    </source>
</reference>
<name>A1HR34_9FIRM</name>